<dbReference type="RefSeq" id="WP_049561566.1">
    <property type="nucleotide sequence ID" value="NZ_LATL02000342.1"/>
</dbReference>
<sequence length="411" mass="47759">MKTLKFKFYQHKRNRYLKLTINAAGVIYNHCIALHKRYYRIWGKHLNCADLQKHISKLRKRNKFWQLVGSQAVQDICQRIEKAYQMFFKHNKKGVRPPNFKKVKKYKSFTLKQAGYKFFSGNRIKIGSKVYQFWDSQPIEGKVKTVTVKRTPLGEMFLLVVVDNSNHAEIKSETKNGYEIEKRIKLSVGRTDLGCQQISESVLPCSSSVSTGKIAGFDWGLKTFLTCSEGFSIQSPQFLKQALNDVKKASRSLSKKRKGSNNWEKARKHLVRQYEKVVNRRRDWFWKLAHQLTDLFDVLCFETLNLKGMQRLWGRKIGDLAFGEFIEILKWVSLKKGKLIVFIDQWYPSSKTCFHCGHVLKKLELNIREWRCPSCSSVNGRDENASLNIKRVGASTLELDGVRQVFAATVV</sequence>
<feature type="domain" description="Cas12f1-like TNB" evidence="6">
    <location>
        <begin position="322"/>
        <end position="389"/>
    </location>
</feature>
<protein>
    <submittedName>
        <fullName evidence="7">Transposase</fullName>
    </submittedName>
</protein>
<feature type="domain" description="Probable transposase IS891/IS1136/IS1341" evidence="5">
    <location>
        <begin position="209"/>
        <end position="311"/>
    </location>
</feature>
<evidence type="ECO:0000313" key="7">
    <source>
        <dbReference type="EMBL" id="KMW69915.1"/>
    </source>
</evidence>
<dbReference type="OrthoDB" id="443538at2"/>
<dbReference type="NCBIfam" id="NF040570">
    <property type="entry name" value="guided_TnpB"/>
    <property type="match status" value="1"/>
</dbReference>
<dbReference type="Proteomes" id="UP000033607">
    <property type="component" value="Unassembled WGS sequence"/>
</dbReference>
<accession>A0A0J9EXP2</accession>
<evidence type="ECO:0000259" key="6">
    <source>
        <dbReference type="Pfam" id="PF07282"/>
    </source>
</evidence>
<dbReference type="Pfam" id="PF07282">
    <property type="entry name" value="Cas12f1-like_TNB"/>
    <property type="match status" value="1"/>
</dbReference>
<keyword evidence="4" id="KW-0233">DNA recombination</keyword>
<keyword evidence="3" id="KW-0238">DNA-binding</keyword>
<dbReference type="EMBL" id="LATL02000342">
    <property type="protein sequence ID" value="KMW69915.1"/>
    <property type="molecule type" value="Genomic_DNA"/>
</dbReference>
<organism evidence="7 8">
    <name type="scientific">Limnoraphis robusta CS-951</name>
    <dbReference type="NCBI Taxonomy" id="1637645"/>
    <lineage>
        <taxon>Bacteria</taxon>
        <taxon>Bacillati</taxon>
        <taxon>Cyanobacteriota</taxon>
        <taxon>Cyanophyceae</taxon>
        <taxon>Oscillatoriophycideae</taxon>
        <taxon>Oscillatoriales</taxon>
        <taxon>Sirenicapillariaceae</taxon>
        <taxon>Limnoraphis</taxon>
    </lineage>
</organism>
<evidence type="ECO:0000256" key="4">
    <source>
        <dbReference type="ARBA" id="ARBA00023172"/>
    </source>
</evidence>
<evidence type="ECO:0000256" key="2">
    <source>
        <dbReference type="ARBA" id="ARBA00022578"/>
    </source>
</evidence>
<dbReference type="GO" id="GO:0032196">
    <property type="term" value="P:transposition"/>
    <property type="evidence" value="ECO:0007669"/>
    <property type="project" value="UniProtKB-KW"/>
</dbReference>
<comment type="caution">
    <text evidence="7">The sequence shown here is derived from an EMBL/GenBank/DDBJ whole genome shotgun (WGS) entry which is preliminary data.</text>
</comment>
<dbReference type="GO" id="GO:0006310">
    <property type="term" value="P:DNA recombination"/>
    <property type="evidence" value="ECO:0007669"/>
    <property type="project" value="UniProtKB-KW"/>
</dbReference>
<comment type="similarity">
    <text evidence="1">In the C-terminal section; belongs to the transposase 35 family.</text>
</comment>
<reference evidence="7 8" key="1">
    <citation type="submission" date="2015-06" db="EMBL/GenBank/DDBJ databases">
        <title>Draft genome assembly of filamentous brackish cyanobacterium Limnoraphis robusta strain CS-951.</title>
        <authorList>
            <person name="Willis A."/>
            <person name="Parks M."/>
            <person name="Burford M.A."/>
        </authorList>
    </citation>
    <scope>NUCLEOTIDE SEQUENCE [LARGE SCALE GENOMIC DNA]</scope>
    <source>
        <strain evidence="7 8">CS-951</strain>
    </source>
</reference>
<evidence type="ECO:0000259" key="5">
    <source>
        <dbReference type="Pfam" id="PF01385"/>
    </source>
</evidence>
<dbReference type="PATRIC" id="fig|1637645.4.peg.6697"/>
<dbReference type="AlphaFoldDB" id="A0A0J9EXP2"/>
<evidence type="ECO:0000313" key="8">
    <source>
        <dbReference type="Proteomes" id="UP000033607"/>
    </source>
</evidence>
<dbReference type="InterPro" id="IPR010095">
    <property type="entry name" value="Cas12f1-like_TNB"/>
</dbReference>
<keyword evidence="2" id="KW-0815">Transposition</keyword>
<evidence type="ECO:0000256" key="1">
    <source>
        <dbReference type="ARBA" id="ARBA00008761"/>
    </source>
</evidence>
<dbReference type="InterPro" id="IPR001959">
    <property type="entry name" value="Transposase"/>
</dbReference>
<gene>
    <name evidence="7" type="ORF">WN50_39445</name>
</gene>
<evidence type="ECO:0000256" key="3">
    <source>
        <dbReference type="ARBA" id="ARBA00023125"/>
    </source>
</evidence>
<dbReference type="GO" id="GO:0003677">
    <property type="term" value="F:DNA binding"/>
    <property type="evidence" value="ECO:0007669"/>
    <property type="project" value="UniProtKB-KW"/>
</dbReference>
<proteinExistence type="inferred from homology"/>
<name>A0A0J9EXP2_9CYAN</name>
<dbReference type="Pfam" id="PF01385">
    <property type="entry name" value="OrfB_IS605"/>
    <property type="match status" value="1"/>
</dbReference>